<dbReference type="RefSeq" id="WP_354471363.1">
    <property type="nucleotide sequence ID" value="NZ_JBEPSB010000004.1"/>
</dbReference>
<dbReference type="PANTHER" id="PTHR47053:SF1">
    <property type="entry name" value="MUREIN DD-ENDOPEPTIDASE MEPH-RELATED"/>
    <property type="match status" value="1"/>
</dbReference>
<dbReference type="Gene3D" id="3.90.1720.10">
    <property type="entry name" value="endopeptidase domain like (from Nostoc punctiforme)"/>
    <property type="match status" value="3"/>
</dbReference>
<keyword evidence="2" id="KW-0645">Protease</keyword>
<organism evidence="6 7">
    <name type="scientific">Lysinibacillus parviboronicapiens</name>
    <dbReference type="NCBI Taxonomy" id="436516"/>
    <lineage>
        <taxon>Bacteria</taxon>
        <taxon>Bacillati</taxon>
        <taxon>Bacillota</taxon>
        <taxon>Bacilli</taxon>
        <taxon>Bacillales</taxon>
        <taxon>Bacillaceae</taxon>
        <taxon>Lysinibacillus</taxon>
    </lineage>
</organism>
<evidence type="ECO:0000259" key="5">
    <source>
        <dbReference type="PROSITE" id="PS51935"/>
    </source>
</evidence>
<comment type="similarity">
    <text evidence="1">Belongs to the peptidase C40 family.</text>
</comment>
<dbReference type="InterPro" id="IPR038765">
    <property type="entry name" value="Papain-like_cys_pep_sf"/>
</dbReference>
<gene>
    <name evidence="6" type="ORF">ABIA69_001412</name>
</gene>
<evidence type="ECO:0000256" key="1">
    <source>
        <dbReference type="ARBA" id="ARBA00007074"/>
    </source>
</evidence>
<feature type="domain" description="NlpC/P60" evidence="5">
    <location>
        <begin position="322"/>
        <end position="447"/>
    </location>
</feature>
<dbReference type="SUPFAM" id="SSF54001">
    <property type="entry name" value="Cysteine proteinases"/>
    <property type="match status" value="3"/>
</dbReference>
<feature type="domain" description="NlpC/P60" evidence="5">
    <location>
        <begin position="185"/>
        <end position="310"/>
    </location>
</feature>
<name>A0ABV2PHY2_9BACI</name>
<dbReference type="EMBL" id="JBEPSB010000004">
    <property type="protein sequence ID" value="MET4560268.1"/>
    <property type="molecule type" value="Genomic_DNA"/>
</dbReference>
<dbReference type="PANTHER" id="PTHR47053">
    <property type="entry name" value="MUREIN DD-ENDOPEPTIDASE MEPH-RELATED"/>
    <property type="match status" value="1"/>
</dbReference>
<evidence type="ECO:0000256" key="3">
    <source>
        <dbReference type="ARBA" id="ARBA00022801"/>
    </source>
</evidence>
<evidence type="ECO:0000313" key="7">
    <source>
        <dbReference type="Proteomes" id="UP001549363"/>
    </source>
</evidence>
<evidence type="ECO:0000313" key="6">
    <source>
        <dbReference type="EMBL" id="MET4560268.1"/>
    </source>
</evidence>
<comment type="caution">
    <text evidence="6">The sequence shown here is derived from an EMBL/GenBank/DDBJ whole genome shotgun (WGS) entry which is preliminary data.</text>
</comment>
<reference evidence="6 7" key="1">
    <citation type="submission" date="2024-06" db="EMBL/GenBank/DDBJ databases">
        <title>Sorghum-associated microbial communities from plants grown in Nebraska, USA.</title>
        <authorList>
            <person name="Schachtman D."/>
        </authorList>
    </citation>
    <scope>NUCLEOTIDE SEQUENCE [LARGE SCALE GENOMIC DNA]</scope>
    <source>
        <strain evidence="6 7">736</strain>
    </source>
</reference>
<evidence type="ECO:0000256" key="2">
    <source>
        <dbReference type="ARBA" id="ARBA00022670"/>
    </source>
</evidence>
<protein>
    <submittedName>
        <fullName evidence="6">Cell wall-associated NlpC family hydrolase</fullName>
    </submittedName>
</protein>
<dbReference type="InterPro" id="IPR051202">
    <property type="entry name" value="Peptidase_C40"/>
</dbReference>
<dbReference type="GO" id="GO:0016787">
    <property type="term" value="F:hydrolase activity"/>
    <property type="evidence" value="ECO:0007669"/>
    <property type="project" value="UniProtKB-KW"/>
</dbReference>
<sequence>MKKHFLTTTLALTLGFSSLGMIPAAMHPIEVEAATTNAQNNAQAVATKADQLIQTGKGLIGKATYSNTEYKSTYPYKFSCASFLMYIFEKNGVDLGTYNENYMIQQGTYVARNQLQKGDLLFFKSKKTGTDPDHVGMYIGDNKMIHMADTKQNIVISDLNSKPYYTENYVSARRVLPTLLSANPATKGDKIVENALNYKNKVTISSTNNESNLRFTAPGFVDFVYRKSGVNLGTTTLKEQMKVGTTVSRANLKKGDLVFFNSVKGSQTPSLVAIYAGDHRIIIPNSDGVMTRVLFVDYYAEHYITAKRVFSGNSTPIANAPSASADKIIATASSMTGKAKFGYSYNESSLTFTSAGFTYYVFKKHGIDLKDKLASKQALAGKSVQKAQLQKGDLLFFSTNNGGQQITQTGIYLGGNQYISMTSNNIVKQSLNSTWAKQNYVSARRVL</sequence>
<keyword evidence="3 6" id="KW-0378">Hydrolase</keyword>
<dbReference type="Proteomes" id="UP001549363">
    <property type="component" value="Unassembled WGS sequence"/>
</dbReference>
<keyword evidence="7" id="KW-1185">Reference proteome</keyword>
<feature type="domain" description="NlpC/P60" evidence="5">
    <location>
        <begin position="46"/>
        <end position="176"/>
    </location>
</feature>
<keyword evidence="4" id="KW-0788">Thiol protease</keyword>
<dbReference type="Pfam" id="PF00877">
    <property type="entry name" value="NLPC_P60"/>
    <property type="match status" value="3"/>
</dbReference>
<accession>A0ABV2PHY2</accession>
<dbReference type="InterPro" id="IPR000064">
    <property type="entry name" value="NLP_P60_dom"/>
</dbReference>
<proteinExistence type="inferred from homology"/>
<dbReference type="PROSITE" id="PS51935">
    <property type="entry name" value="NLPC_P60"/>
    <property type="match status" value="3"/>
</dbReference>
<evidence type="ECO:0000256" key="4">
    <source>
        <dbReference type="ARBA" id="ARBA00022807"/>
    </source>
</evidence>